<evidence type="ECO:0000313" key="5">
    <source>
        <dbReference type="EMBL" id="CAG7825684.1"/>
    </source>
</evidence>
<gene>
    <name evidence="5" type="ORF">AFUS01_LOCUS35782</name>
</gene>
<accession>A0A8J2KYH3</accession>
<dbReference type="PANTHER" id="PTHR43877">
    <property type="entry name" value="AMINOALKYLPHOSPHONATE N-ACETYLTRANSFERASE-RELATED-RELATED"/>
    <property type="match status" value="1"/>
</dbReference>
<dbReference type="AlphaFoldDB" id="A0A8J2KYH3"/>
<feature type="signal peptide" evidence="3">
    <location>
        <begin position="1"/>
        <end position="16"/>
    </location>
</feature>
<sequence>MKAIILAFAIFALASAEEGKVEKRGSAGYAYGAPSVAAAPVAAVAAAPAAVAAPAVAVATFKSSAPVGYSNAIPAAAIRNVETVGVTKTITPVVTKTTTYNTHSEPAVSVGHVQGYSQSAVGAPKVAPVQFSTQYTSYVNPTVGLNGPVTYAGPAHATGYAVAAQPALGYAQAGLLGLNLAQFGYAQQGISYAQPAIAAYAQPGLAAYAQPALAAYAQPAVHAYAQPAIAAYAQPAVASYAAGAPTVVSSTTYAAPSVTTYSKVQLLTNLPSTTDLTSSLQLKMSKANNTTTAILPITEADLPILADLINAAYRGIESQNDSSIEKQSRGWTNEIDFVEGSRINLDHSKELETSDTVSVLKLEEEGKIQGCVRLEQQGNVAQMSMLSVLPNSQARGVGSRLIQASEDWAKNRGCSAIKITVIAGRTTLVDYYKRRNFQETGEVELFVIGTTGSGIPKDKDMKLCVLKKELK</sequence>
<evidence type="ECO:0000256" key="1">
    <source>
        <dbReference type="ARBA" id="ARBA00022679"/>
    </source>
</evidence>
<comment type="caution">
    <text evidence="5">The sequence shown here is derived from an EMBL/GenBank/DDBJ whole genome shotgun (WGS) entry which is preliminary data.</text>
</comment>
<dbReference type="PANTHER" id="PTHR43877:SF2">
    <property type="entry name" value="AMINOALKYLPHOSPHONATE N-ACETYLTRANSFERASE-RELATED"/>
    <property type="match status" value="1"/>
</dbReference>
<keyword evidence="3" id="KW-0732">Signal</keyword>
<keyword evidence="1" id="KW-0808">Transferase</keyword>
<evidence type="ECO:0000256" key="2">
    <source>
        <dbReference type="ARBA" id="ARBA00023315"/>
    </source>
</evidence>
<dbReference type="Pfam" id="PF00583">
    <property type="entry name" value="Acetyltransf_1"/>
    <property type="match status" value="1"/>
</dbReference>
<feature type="chain" id="PRO_5035307032" description="N-acetyltransferase domain-containing protein" evidence="3">
    <location>
        <begin position="17"/>
        <end position="471"/>
    </location>
</feature>
<keyword evidence="2" id="KW-0012">Acyltransferase</keyword>
<name>A0A8J2KYH3_9HEXA</name>
<evidence type="ECO:0000256" key="3">
    <source>
        <dbReference type="SAM" id="SignalP"/>
    </source>
</evidence>
<dbReference type="PROSITE" id="PS51186">
    <property type="entry name" value="GNAT"/>
    <property type="match status" value="1"/>
</dbReference>
<dbReference type="OrthoDB" id="5689at2759"/>
<feature type="domain" description="N-acetyltransferase" evidence="4">
    <location>
        <begin position="292"/>
        <end position="462"/>
    </location>
</feature>
<reference evidence="5" key="1">
    <citation type="submission" date="2021-06" db="EMBL/GenBank/DDBJ databases">
        <authorList>
            <person name="Hodson N. C."/>
            <person name="Mongue J. A."/>
            <person name="Jaron S. K."/>
        </authorList>
    </citation>
    <scope>NUCLEOTIDE SEQUENCE</scope>
</reference>
<organism evidence="5 6">
    <name type="scientific">Allacma fusca</name>
    <dbReference type="NCBI Taxonomy" id="39272"/>
    <lineage>
        <taxon>Eukaryota</taxon>
        <taxon>Metazoa</taxon>
        <taxon>Ecdysozoa</taxon>
        <taxon>Arthropoda</taxon>
        <taxon>Hexapoda</taxon>
        <taxon>Collembola</taxon>
        <taxon>Symphypleona</taxon>
        <taxon>Sminthuridae</taxon>
        <taxon>Allacma</taxon>
    </lineage>
</organism>
<evidence type="ECO:0000259" key="4">
    <source>
        <dbReference type="PROSITE" id="PS51186"/>
    </source>
</evidence>
<proteinExistence type="predicted"/>
<keyword evidence="6" id="KW-1185">Reference proteome</keyword>
<dbReference type="CDD" id="cd04301">
    <property type="entry name" value="NAT_SF"/>
    <property type="match status" value="1"/>
</dbReference>
<dbReference type="GO" id="GO:0016747">
    <property type="term" value="F:acyltransferase activity, transferring groups other than amino-acyl groups"/>
    <property type="evidence" value="ECO:0007669"/>
    <property type="project" value="InterPro"/>
</dbReference>
<evidence type="ECO:0000313" key="6">
    <source>
        <dbReference type="Proteomes" id="UP000708208"/>
    </source>
</evidence>
<dbReference type="Proteomes" id="UP000708208">
    <property type="component" value="Unassembled WGS sequence"/>
</dbReference>
<protein>
    <recommendedName>
        <fullName evidence="4">N-acetyltransferase domain-containing protein</fullName>
    </recommendedName>
</protein>
<dbReference type="InterPro" id="IPR000182">
    <property type="entry name" value="GNAT_dom"/>
</dbReference>
<dbReference type="InterPro" id="IPR050832">
    <property type="entry name" value="Bact_Acetyltransf"/>
</dbReference>
<dbReference type="EMBL" id="CAJVCH010537178">
    <property type="protein sequence ID" value="CAG7825684.1"/>
    <property type="molecule type" value="Genomic_DNA"/>
</dbReference>